<organism evidence="1 2">
    <name type="scientific">Pseudomonas syringae group genomosp. 3</name>
    <dbReference type="NCBI Taxonomy" id="251701"/>
    <lineage>
        <taxon>Bacteria</taxon>
        <taxon>Pseudomonadati</taxon>
        <taxon>Pseudomonadota</taxon>
        <taxon>Gammaproteobacteria</taxon>
        <taxon>Pseudomonadales</taxon>
        <taxon>Pseudomonadaceae</taxon>
        <taxon>Pseudomonas</taxon>
    </lineage>
</organism>
<accession>A0A2K4WKQ1</accession>
<dbReference type="EMBL" id="LT963408">
    <property type="protein sequence ID" value="SOS36378.1"/>
    <property type="molecule type" value="Genomic_DNA"/>
</dbReference>
<evidence type="ECO:0000313" key="1">
    <source>
        <dbReference type="EMBL" id="SOS36378.1"/>
    </source>
</evidence>
<dbReference type="Proteomes" id="UP000238093">
    <property type="component" value="Chromosome I"/>
</dbReference>
<protein>
    <submittedName>
        <fullName evidence="1">Uncharacterized protein</fullName>
    </submittedName>
</protein>
<evidence type="ECO:0000313" key="2">
    <source>
        <dbReference type="Proteomes" id="UP000238093"/>
    </source>
</evidence>
<name>A0A2K4WKQ1_9PSED</name>
<sequence>MRYLGNLPELLSACSSRSEIRMSEVHASIACLAGAIFSLFLYVGLMSLAGSSLRWEHSLYAFICGAVMGVLSLKLMPWTVHLAGLSGMVLGVILALLLAGYVWPEMPYERILSYLLIAGLAGMLCAGLVVYRVLKVRANQQM</sequence>
<dbReference type="AlphaFoldDB" id="A0A2K4WKQ1"/>
<gene>
    <name evidence="1" type="ORF">CFBP6411_05021</name>
</gene>
<reference evidence="2" key="1">
    <citation type="submission" date="2017-11" db="EMBL/GenBank/DDBJ databases">
        <authorList>
            <person name="Blom J."/>
        </authorList>
    </citation>
    <scope>NUCLEOTIDE SEQUENCE [LARGE SCALE GENOMIC DNA]</scope>
</reference>
<proteinExistence type="predicted"/>